<feature type="region of interest" description="Disordered" evidence="17">
    <location>
        <begin position="1371"/>
        <end position="1394"/>
    </location>
</feature>
<evidence type="ECO:0000313" key="20">
    <source>
        <dbReference type="EMBL" id="GFS39846.1"/>
    </source>
</evidence>
<dbReference type="InterPro" id="IPR013087">
    <property type="entry name" value="Znf_C2H2_type"/>
</dbReference>
<feature type="domain" description="C3H1-type" evidence="18">
    <location>
        <begin position="544"/>
        <end position="572"/>
    </location>
</feature>
<keyword evidence="2 16" id="KW-0479">Metal-binding</keyword>
<feature type="domain" description="C3H1-type" evidence="18">
    <location>
        <begin position="1345"/>
        <end position="1373"/>
    </location>
</feature>
<keyword evidence="4 16" id="KW-0863">Zinc-finger</keyword>
<dbReference type="PANTHER" id="PTHR12506">
    <property type="entry name" value="PROTEIN PHOSPHATASE RELATED"/>
    <property type="match status" value="1"/>
</dbReference>
<feature type="domain" description="C2H2-type" evidence="19">
    <location>
        <begin position="325"/>
        <end position="354"/>
    </location>
</feature>
<feature type="zinc finger region" description="C3H1-type" evidence="16">
    <location>
        <begin position="822"/>
        <end position="850"/>
    </location>
</feature>
<dbReference type="PANTHER" id="PTHR12506:SF20">
    <property type="entry name" value="ZINC FINGER CCCH DOMAIN-CONTAINING PROTEIN 67"/>
    <property type="match status" value="1"/>
</dbReference>
<dbReference type="InterPro" id="IPR000571">
    <property type="entry name" value="Znf_CCCH"/>
</dbReference>
<feature type="zinc finger region" description="C3H1-type" evidence="16">
    <location>
        <begin position="1392"/>
        <end position="1420"/>
    </location>
</feature>
<dbReference type="InterPro" id="IPR036236">
    <property type="entry name" value="Znf_C2H2_sf"/>
</dbReference>
<evidence type="ECO:0000256" key="13">
    <source>
        <dbReference type="ARBA" id="ARBA00023242"/>
    </source>
</evidence>
<keyword evidence="3" id="KW-0677">Repeat</keyword>
<feature type="compositionally biased region" description="Basic and acidic residues" evidence="17">
    <location>
        <begin position="580"/>
        <end position="590"/>
    </location>
</feature>
<feature type="compositionally biased region" description="Basic and acidic residues" evidence="17">
    <location>
        <begin position="1381"/>
        <end position="1391"/>
    </location>
</feature>
<feature type="region of interest" description="Disordered" evidence="17">
    <location>
        <begin position="1"/>
        <end position="36"/>
    </location>
</feature>
<dbReference type="GO" id="GO:0003729">
    <property type="term" value="F:mRNA binding"/>
    <property type="evidence" value="ECO:0007669"/>
    <property type="project" value="TreeGrafter"/>
</dbReference>
<keyword evidence="7" id="KW-0223">Dioxygenase</keyword>
<evidence type="ECO:0000256" key="14">
    <source>
        <dbReference type="ARBA" id="ARBA00050682"/>
    </source>
</evidence>
<comment type="catalytic activity">
    <reaction evidence="15">
        <text>N(6),N(6),N(6)-trimethyl-L-lysyl(27)-[histone H3] + 2-oxoglutarate + O2 = N(6),N(6)-dimethyl-L-lysyl(27)-[histone H3] + formaldehyde + succinate + CO2</text>
        <dbReference type="Rhea" id="RHEA:60228"/>
        <dbReference type="Rhea" id="RHEA-COMP:15535"/>
        <dbReference type="Rhea" id="RHEA-COMP:15539"/>
        <dbReference type="ChEBI" id="CHEBI:15379"/>
        <dbReference type="ChEBI" id="CHEBI:16526"/>
        <dbReference type="ChEBI" id="CHEBI:16810"/>
        <dbReference type="ChEBI" id="CHEBI:16842"/>
        <dbReference type="ChEBI" id="CHEBI:30031"/>
        <dbReference type="ChEBI" id="CHEBI:61961"/>
        <dbReference type="ChEBI" id="CHEBI:61976"/>
    </reaction>
    <physiologicalReaction direction="left-to-right" evidence="15">
        <dbReference type="Rhea" id="RHEA:60229"/>
    </physiologicalReaction>
</comment>
<feature type="domain" description="C3H1-type" evidence="18">
    <location>
        <begin position="1577"/>
        <end position="1605"/>
    </location>
</feature>
<feature type="zinc finger region" description="C3H1-type" evidence="16">
    <location>
        <begin position="1623"/>
        <end position="1651"/>
    </location>
</feature>
<feature type="region of interest" description="Disordered" evidence="17">
    <location>
        <begin position="1655"/>
        <end position="1679"/>
    </location>
</feature>
<feature type="compositionally biased region" description="Basic residues" evidence="17">
    <location>
        <begin position="247"/>
        <end position="260"/>
    </location>
</feature>
<dbReference type="SMART" id="SM00355">
    <property type="entry name" value="ZnF_C2H2"/>
    <property type="match status" value="4"/>
</dbReference>
<feature type="domain" description="C2H2-type" evidence="19">
    <location>
        <begin position="355"/>
        <end position="386"/>
    </location>
</feature>
<feature type="domain" description="C3H1-type" evidence="18">
    <location>
        <begin position="822"/>
        <end position="850"/>
    </location>
</feature>
<dbReference type="SUPFAM" id="SSF90229">
    <property type="entry name" value="CCCH zinc finger"/>
    <property type="match status" value="7"/>
</dbReference>
<dbReference type="EMBL" id="BJWL01000338">
    <property type="protein sequence ID" value="GFS39846.1"/>
    <property type="molecule type" value="Genomic_DNA"/>
</dbReference>
<feature type="zinc finger region" description="C3H1-type" evidence="16">
    <location>
        <begin position="868"/>
        <end position="896"/>
    </location>
</feature>
<feature type="zinc finger region" description="C3H1-type" evidence="16">
    <location>
        <begin position="693"/>
        <end position="721"/>
    </location>
</feature>
<dbReference type="Gene3D" id="2.30.30.1190">
    <property type="match status" value="1"/>
</dbReference>
<keyword evidence="11" id="KW-0238">DNA-binding</keyword>
<proteinExistence type="inferred from homology"/>
<feature type="compositionally biased region" description="Basic residues" evidence="17">
    <location>
        <begin position="153"/>
        <end position="162"/>
    </location>
</feature>
<evidence type="ECO:0000256" key="8">
    <source>
        <dbReference type="ARBA" id="ARBA00023002"/>
    </source>
</evidence>
<evidence type="ECO:0000256" key="15">
    <source>
        <dbReference type="ARBA" id="ARBA00051751"/>
    </source>
</evidence>
<dbReference type="FunFam" id="3.30.160.60:FF:000747">
    <property type="entry name" value="Probable lysine-specific demethylase ELF6"/>
    <property type="match status" value="1"/>
</dbReference>
<evidence type="ECO:0000256" key="11">
    <source>
        <dbReference type="ARBA" id="ARBA00023125"/>
    </source>
</evidence>
<dbReference type="GO" id="GO:0010628">
    <property type="term" value="P:positive regulation of gene expression"/>
    <property type="evidence" value="ECO:0007669"/>
    <property type="project" value="UniProtKB-ARBA"/>
</dbReference>
<feature type="zinc finger region" description="C3H1-type" evidence="16">
    <location>
        <begin position="544"/>
        <end position="572"/>
    </location>
</feature>
<feature type="compositionally biased region" description="Basic and acidic residues" evidence="17">
    <location>
        <begin position="1324"/>
        <end position="1339"/>
    </location>
</feature>
<feature type="compositionally biased region" description="Basic and acidic residues" evidence="17">
    <location>
        <begin position="1072"/>
        <end position="1082"/>
    </location>
</feature>
<evidence type="ECO:0000256" key="10">
    <source>
        <dbReference type="ARBA" id="ARBA00023015"/>
    </source>
</evidence>
<organism evidence="20 21">
    <name type="scientific">Actinidia rufa</name>
    <dbReference type="NCBI Taxonomy" id="165716"/>
    <lineage>
        <taxon>Eukaryota</taxon>
        <taxon>Viridiplantae</taxon>
        <taxon>Streptophyta</taxon>
        <taxon>Embryophyta</taxon>
        <taxon>Tracheophyta</taxon>
        <taxon>Spermatophyta</taxon>
        <taxon>Magnoliopsida</taxon>
        <taxon>eudicotyledons</taxon>
        <taxon>Gunneridae</taxon>
        <taxon>Pentapetalae</taxon>
        <taxon>asterids</taxon>
        <taxon>Ericales</taxon>
        <taxon>Actinidiaceae</taxon>
        <taxon>Actinidia</taxon>
    </lineage>
</organism>
<dbReference type="GO" id="GO:0040029">
    <property type="term" value="P:epigenetic regulation of gene expression"/>
    <property type="evidence" value="ECO:0007669"/>
    <property type="project" value="UniProtKB-ARBA"/>
</dbReference>
<keyword evidence="5 16" id="KW-0862">Zinc</keyword>
<accession>A0A7J0DPR8</accession>
<dbReference type="PROSITE" id="PS00028">
    <property type="entry name" value="ZINC_FINGER_C2H2_1"/>
    <property type="match status" value="3"/>
</dbReference>
<evidence type="ECO:0000256" key="4">
    <source>
        <dbReference type="ARBA" id="ARBA00022771"/>
    </source>
</evidence>
<evidence type="ECO:0000256" key="7">
    <source>
        <dbReference type="ARBA" id="ARBA00022964"/>
    </source>
</evidence>
<dbReference type="Pfam" id="PF14608">
    <property type="entry name" value="zf-CCCH_2"/>
    <property type="match status" value="2"/>
</dbReference>
<dbReference type="InterPro" id="IPR036855">
    <property type="entry name" value="Znf_CCCH_sf"/>
</dbReference>
<reference evidence="21" key="1">
    <citation type="submission" date="2019-07" db="EMBL/GenBank/DDBJ databases">
        <title>De Novo Assembly of kiwifruit Actinidia rufa.</title>
        <authorList>
            <person name="Sugita-Konishi S."/>
            <person name="Sato K."/>
            <person name="Mori E."/>
            <person name="Abe Y."/>
            <person name="Kisaki G."/>
            <person name="Hamano K."/>
            <person name="Suezawa K."/>
            <person name="Otani M."/>
            <person name="Fukuda T."/>
            <person name="Manabe T."/>
            <person name="Gomi K."/>
            <person name="Tabuchi M."/>
            <person name="Akimitsu K."/>
            <person name="Kataoka I."/>
        </authorList>
    </citation>
    <scope>NUCLEOTIDE SEQUENCE [LARGE SCALE GENOMIC DNA]</scope>
    <source>
        <strain evidence="21">cv. Fuchu</strain>
    </source>
</reference>
<feature type="domain" description="C3H1-type" evidence="18">
    <location>
        <begin position="868"/>
        <end position="896"/>
    </location>
</feature>
<feature type="domain" description="C3H1-type" evidence="18">
    <location>
        <begin position="1392"/>
        <end position="1420"/>
    </location>
</feature>
<evidence type="ECO:0000256" key="2">
    <source>
        <dbReference type="ARBA" id="ARBA00022723"/>
    </source>
</evidence>
<dbReference type="OrthoDB" id="411372at2759"/>
<feature type="domain" description="C2H2-type" evidence="19">
    <location>
        <begin position="295"/>
        <end position="324"/>
    </location>
</feature>
<evidence type="ECO:0000256" key="12">
    <source>
        <dbReference type="ARBA" id="ARBA00023163"/>
    </source>
</evidence>
<evidence type="ECO:0000256" key="3">
    <source>
        <dbReference type="ARBA" id="ARBA00022737"/>
    </source>
</evidence>
<evidence type="ECO:0000256" key="16">
    <source>
        <dbReference type="PROSITE-ProRule" id="PRU00723"/>
    </source>
</evidence>
<feature type="domain" description="C3H1-type" evidence="18">
    <location>
        <begin position="693"/>
        <end position="721"/>
    </location>
</feature>
<feature type="zinc finger region" description="C3H1-type" evidence="16">
    <location>
        <begin position="1345"/>
        <end position="1373"/>
    </location>
</feature>
<comment type="similarity">
    <text evidence="1">Belongs to the JHDM3 histone demethylase family.</text>
</comment>
<feature type="region of interest" description="Disordered" evidence="17">
    <location>
        <begin position="1101"/>
        <end position="1121"/>
    </location>
</feature>
<feature type="region of interest" description="Disordered" evidence="17">
    <location>
        <begin position="153"/>
        <end position="260"/>
    </location>
</feature>
<feature type="domain" description="C3H1-type" evidence="18">
    <location>
        <begin position="1441"/>
        <end position="1469"/>
    </location>
</feature>
<evidence type="ECO:0000313" key="21">
    <source>
        <dbReference type="Proteomes" id="UP000585474"/>
    </source>
</evidence>
<keyword evidence="6" id="KW-0156">Chromatin regulator</keyword>
<comment type="caution">
    <text evidence="20">The sequence shown here is derived from an EMBL/GenBank/DDBJ whole genome shotgun (WGS) entry which is preliminary data.</text>
</comment>
<feature type="region of interest" description="Disordered" evidence="17">
    <location>
        <begin position="1053"/>
        <end position="1086"/>
    </location>
</feature>
<dbReference type="Proteomes" id="UP000585474">
    <property type="component" value="Unassembled WGS sequence"/>
</dbReference>
<feature type="compositionally biased region" description="Acidic residues" evidence="17">
    <location>
        <begin position="234"/>
        <end position="243"/>
    </location>
</feature>
<keyword evidence="8" id="KW-0560">Oxidoreductase</keyword>
<evidence type="ECO:0000256" key="9">
    <source>
        <dbReference type="ARBA" id="ARBA00023004"/>
    </source>
</evidence>
<feature type="zinc finger region" description="C3H1-type" evidence="16">
    <location>
        <begin position="1441"/>
        <end position="1469"/>
    </location>
</feature>
<keyword evidence="10" id="KW-0805">Transcription regulation</keyword>
<gene>
    <name evidence="20" type="ORF">Acr_00g0065240</name>
</gene>
<feature type="compositionally biased region" description="Acidic residues" evidence="17">
    <location>
        <begin position="200"/>
        <end position="210"/>
    </location>
</feature>
<name>A0A7J0DPR8_9ERIC</name>
<evidence type="ECO:0000256" key="17">
    <source>
        <dbReference type="SAM" id="MobiDB-lite"/>
    </source>
</evidence>
<dbReference type="GO" id="GO:0009741">
    <property type="term" value="P:response to brassinosteroid"/>
    <property type="evidence" value="ECO:0007669"/>
    <property type="project" value="UniProtKB-ARBA"/>
</dbReference>
<feature type="compositionally biased region" description="Basic and acidic residues" evidence="17">
    <location>
        <begin position="74"/>
        <end position="84"/>
    </location>
</feature>
<protein>
    <submittedName>
        <fullName evidence="20">Zinc finger C-x8-C-x5-C-x3-H type family protein</fullName>
    </submittedName>
</protein>
<feature type="region of interest" description="Disordered" evidence="17">
    <location>
        <begin position="1290"/>
        <end position="1341"/>
    </location>
</feature>
<feature type="region of interest" description="Disordered" evidence="17">
    <location>
        <begin position="51"/>
        <end position="122"/>
    </location>
</feature>
<feature type="domain" description="C3H1-type" evidence="18">
    <location>
        <begin position="1623"/>
        <end position="1651"/>
    </location>
</feature>
<evidence type="ECO:0000256" key="5">
    <source>
        <dbReference type="ARBA" id="ARBA00022833"/>
    </source>
</evidence>
<dbReference type="GO" id="GO:0071558">
    <property type="term" value="F:histone H3K27me2/H3K27me3 demethylase activity"/>
    <property type="evidence" value="ECO:0007669"/>
    <property type="project" value="UniProtKB-ARBA"/>
</dbReference>
<keyword evidence="12" id="KW-0804">Transcription</keyword>
<dbReference type="Gene3D" id="4.10.1000.10">
    <property type="entry name" value="Zinc finger, CCCH-type"/>
    <property type="match status" value="5"/>
</dbReference>
<dbReference type="Pfam" id="PF00642">
    <property type="entry name" value="zf-CCCH"/>
    <property type="match status" value="7"/>
</dbReference>
<feature type="compositionally biased region" description="Basic and acidic residues" evidence="17">
    <location>
        <begin position="1302"/>
        <end position="1317"/>
    </location>
</feature>
<keyword evidence="9" id="KW-0408">Iron</keyword>
<sequence>MSNQVHPLLVERDAEEGEDDNTSFRGWAKPEVKRERLSERARLAETNFEIKKIGKKRKNTTQKEGGAIKKSKSAKVEDSVKASDDSPEEGYQQYSRTFRNLRNKQLKLESPRPQRSSDCNKSRFDSFIEDELEDEMRKENTLVMWEPVWKRHTASKRAKKVPTVKMRDEEEGEYTSDVEPVWKRHTAKAKKGPTVKMRDEEEGEYPSDEESVWKRHTASKRAKKGATVKRRDEEEGEYPSDEEPVLKKHTPIKKAKKGHTVKMRDEEEGVEYLCDVEGCTMSFVSKQELVLHKRNICPVKGCGKKFFSHKYLVQHRRVHLDDRPLKCPWKGCKMAFKWAWARTEHIRVHTGARPYVCAEEGCGQTFRFVSDFSRHKRKTGHSTKKGRGIWCQWGQGRRHYLLLIPIPVSIRPRDLGLQTVNEEHQNQQISVEEELQYQRIIYEGLQNQQISVEEELQYQRIIYEELQNQQLSGEQELQYLQQIIYEGLQNQQLSGEQDLQNLVLEEVEKLRVENEGEYGDGMRVGRRGGGVKGWRYERYSYPVRPDAEDCSLYMRTGTCKFGSNCKFNHPPRRKNQAAKENVKEKEESTERPGQTECKYYRRSGGSKYGKACRYNHSRGKTPVAPIVDVNFLDLPVRPGEKECPTTCVMAPASTDQIVGVSLSAMPPWSSPRAVNETVPFVPPTQGLPSPNGDQGEKECPYYMRNGSCKYGLNCRFNHPDPTAVGGGDAPSGYGNGGSFSSQGVSLSAMPPWSSLRAVNETVPFVPPTQGLPSPNGDQAPVYVAPHQRRLPTPPAFALNSAPETNCYMHHKQQMLVDEFPERPGQPHCTYYLKTGDCKYKSGCKYHHPKIQIPKTPTFALNDKGLLLRPDQNICSHYNRYGICNFGPTCKFDHPVNYCPSATSTGPGPGTDTPSSFGNPATTDGARMGRVEIGNYPEVEAEAKLVAEELAINYFWNDIAFGKATKEDEERIQTALESEEEGTHGNGDWAVKLGIDLFYSADLGRSPLYKRDTEEGEEDNTRFHGWAKPEVKRERLSKRAHPAETNFEIKKIGKKRKNTTQKEGGAIKKSKSAKVEDSVKASDDLPEEGYQQYSRTFRNLRNKQLKLESPRPQRSSDCNKSRFDSFIEDELEEMIDEEGEYPSDVEPVWKRHIASKRAKKVPTVKMRDEEEGEYPSDVEPVWKRHNAKPLDHPDDLALQTANEEHQNQKISAEEELIYEWLQNQQISVEEEEQISVEEELQYQKIIYEELQNQQISGEEELQYQQIIYEGLQNLVLEEVEKLRVEVAVREENEANEEGMGRQLDAEREEGVDGDKRSENEDEHGDDGGRVGESKDGRYERYSYPVRPDAEDCSFYMRTGTCKFGSNCKFNHPPRRKNQAGKENVKEKEESTERPGQTECKYYLRSGGCKYGKACRYNHSRGKTPVAPIAPIVDVNFLGLPVRPGEKECPYYMRNGSCKYGSNCRFNHPDPTAVGGDDAPSGYSNGGSFSSQGASLSAMPPWSLPRAVNETVPFVPVMFSPTQGLPSPNGDWNGYQAPVYQAPGRRLPTPPAFALSSAPETNFYSHHKQQMLVDEFPERPGRPQCTYYLKTGDCKYKSGCKYHHPKIQIPMTSTFALSDQGLPLRPDQNICSHYNRYGICKFGPACKFDHPVNCGPSTTSTGSGSDIDRPPPFGNSATTDGARMGRVEIGSEALMQQPV</sequence>
<comment type="catalytic activity">
    <reaction evidence="14">
        <text>N(6),N(6)-dimethyl-L-lysyl(27)-[histone H3] + 2-oxoglutarate + O2 = N(6)-methyl-L-lysyl(27)-[histone H3] + formaldehyde + succinate + CO2</text>
        <dbReference type="Rhea" id="RHEA:60232"/>
        <dbReference type="Rhea" id="RHEA-COMP:15539"/>
        <dbReference type="Rhea" id="RHEA-COMP:15544"/>
        <dbReference type="ChEBI" id="CHEBI:15379"/>
        <dbReference type="ChEBI" id="CHEBI:16526"/>
        <dbReference type="ChEBI" id="CHEBI:16810"/>
        <dbReference type="ChEBI" id="CHEBI:16842"/>
        <dbReference type="ChEBI" id="CHEBI:30031"/>
        <dbReference type="ChEBI" id="CHEBI:61929"/>
        <dbReference type="ChEBI" id="CHEBI:61976"/>
    </reaction>
    <physiologicalReaction direction="left-to-right" evidence="14">
        <dbReference type="Rhea" id="RHEA:60233"/>
    </physiologicalReaction>
</comment>
<evidence type="ECO:0000256" key="1">
    <source>
        <dbReference type="ARBA" id="ARBA00009711"/>
    </source>
</evidence>
<dbReference type="InterPro" id="IPR050974">
    <property type="entry name" value="Plant_ZF_CCCH"/>
</dbReference>
<evidence type="ECO:0000256" key="6">
    <source>
        <dbReference type="ARBA" id="ARBA00022853"/>
    </source>
</evidence>
<dbReference type="GO" id="GO:0009826">
    <property type="term" value="P:unidimensional cell growth"/>
    <property type="evidence" value="ECO:0007669"/>
    <property type="project" value="UniProtKB-ARBA"/>
</dbReference>
<dbReference type="GO" id="GO:0003677">
    <property type="term" value="F:DNA binding"/>
    <property type="evidence" value="ECO:0007669"/>
    <property type="project" value="UniProtKB-KW"/>
</dbReference>
<dbReference type="FunFam" id="3.30.160.60:FF:000763">
    <property type="entry name" value="Probable lysine-specific demethylase ELF6"/>
    <property type="match status" value="1"/>
</dbReference>
<keyword evidence="13" id="KW-0539">Nucleus</keyword>
<dbReference type="SMART" id="SM00356">
    <property type="entry name" value="ZnF_C3H1"/>
    <property type="match status" value="10"/>
</dbReference>
<dbReference type="GO" id="GO:0008270">
    <property type="term" value="F:zinc ion binding"/>
    <property type="evidence" value="ECO:0007669"/>
    <property type="project" value="UniProtKB-KW"/>
</dbReference>
<feature type="region of interest" description="Disordered" evidence="17">
    <location>
        <begin position="570"/>
        <end position="598"/>
    </location>
</feature>
<evidence type="ECO:0000259" key="19">
    <source>
        <dbReference type="PROSITE" id="PS50157"/>
    </source>
</evidence>
<keyword evidence="21" id="KW-1185">Reference proteome</keyword>
<evidence type="ECO:0000259" key="18">
    <source>
        <dbReference type="PROSITE" id="PS50103"/>
    </source>
</evidence>
<feature type="compositionally biased region" description="Basic residues" evidence="17">
    <location>
        <begin position="183"/>
        <end position="193"/>
    </location>
</feature>
<dbReference type="GO" id="GO:2000028">
    <property type="term" value="P:regulation of photoperiodism, flowering"/>
    <property type="evidence" value="ECO:0007669"/>
    <property type="project" value="UniProtKB-ARBA"/>
</dbReference>
<feature type="zinc finger region" description="C3H1-type" evidence="16">
    <location>
        <begin position="591"/>
        <end position="619"/>
    </location>
</feature>
<dbReference type="Gene3D" id="3.30.160.60">
    <property type="entry name" value="Classic Zinc Finger"/>
    <property type="match status" value="1"/>
</dbReference>
<dbReference type="GO" id="GO:0048580">
    <property type="term" value="P:regulation of post-embryonic development"/>
    <property type="evidence" value="ECO:0007669"/>
    <property type="project" value="UniProtKB-ARBA"/>
</dbReference>
<dbReference type="SUPFAM" id="SSF57667">
    <property type="entry name" value="beta-beta-alpha zinc fingers"/>
    <property type="match status" value="2"/>
</dbReference>
<dbReference type="PROSITE" id="PS50157">
    <property type="entry name" value="ZINC_FINGER_C2H2_2"/>
    <property type="match status" value="3"/>
</dbReference>
<feature type="zinc finger region" description="C3H1-type" evidence="16">
    <location>
        <begin position="1577"/>
        <end position="1605"/>
    </location>
</feature>
<feature type="domain" description="C3H1-type" evidence="18">
    <location>
        <begin position="591"/>
        <end position="619"/>
    </location>
</feature>
<dbReference type="PROSITE" id="PS50103">
    <property type="entry name" value="ZF_C3H1"/>
    <property type="match status" value="10"/>
</dbReference>
<feature type="compositionally biased region" description="Basic residues" evidence="17">
    <location>
        <begin position="214"/>
        <end position="228"/>
    </location>
</feature>